<evidence type="ECO:0000313" key="8">
    <source>
        <dbReference type="Proteomes" id="UP000310200"/>
    </source>
</evidence>
<dbReference type="PANTHER" id="PTHR14614:SF164">
    <property type="entry name" value="HISTONE-ARGININE METHYLTRANSFERASE METTL23"/>
    <property type="match status" value="1"/>
</dbReference>
<keyword evidence="1" id="KW-0489">Methyltransferase</keyword>
<dbReference type="GO" id="GO:0005634">
    <property type="term" value="C:nucleus"/>
    <property type="evidence" value="ECO:0007669"/>
    <property type="project" value="TreeGrafter"/>
</dbReference>
<dbReference type="InterPro" id="IPR029062">
    <property type="entry name" value="Class_I_gatase-like"/>
</dbReference>
<keyword evidence="3" id="KW-0949">S-adenosyl-L-methionine</keyword>
<feature type="region of interest" description="Disordered" evidence="5">
    <location>
        <begin position="129"/>
        <end position="148"/>
    </location>
</feature>
<dbReference type="InterPro" id="IPR019410">
    <property type="entry name" value="Methyltransf_16"/>
</dbReference>
<dbReference type="Proteomes" id="UP000310200">
    <property type="component" value="Unassembled WGS sequence"/>
</dbReference>
<dbReference type="CDD" id="cd03135">
    <property type="entry name" value="GATase1_DJ-1"/>
    <property type="match status" value="1"/>
</dbReference>
<dbReference type="Gene3D" id="3.40.50.150">
    <property type="entry name" value="Vaccinia Virus protein VP39"/>
    <property type="match status" value="1"/>
</dbReference>
<organism evidence="7 8">
    <name type="scientific">Temnothorax longispinosus</name>
    <dbReference type="NCBI Taxonomy" id="300112"/>
    <lineage>
        <taxon>Eukaryota</taxon>
        <taxon>Metazoa</taxon>
        <taxon>Ecdysozoa</taxon>
        <taxon>Arthropoda</taxon>
        <taxon>Hexapoda</taxon>
        <taxon>Insecta</taxon>
        <taxon>Pterygota</taxon>
        <taxon>Neoptera</taxon>
        <taxon>Endopterygota</taxon>
        <taxon>Hymenoptera</taxon>
        <taxon>Apocrita</taxon>
        <taxon>Aculeata</taxon>
        <taxon>Formicoidea</taxon>
        <taxon>Formicidae</taxon>
        <taxon>Myrmicinae</taxon>
        <taxon>Temnothorax</taxon>
    </lineage>
</organism>
<dbReference type="InterPro" id="IPR029063">
    <property type="entry name" value="SAM-dependent_MTases_sf"/>
</dbReference>
<dbReference type="Pfam" id="PF10294">
    <property type="entry name" value="Methyltransf_16"/>
    <property type="match status" value="1"/>
</dbReference>
<comment type="caution">
    <text evidence="7">The sequence shown here is derived from an EMBL/GenBank/DDBJ whole genome shotgun (WGS) entry which is preliminary data.</text>
</comment>
<protein>
    <recommendedName>
        <fullName evidence="6">DJ-1/PfpI domain-containing protein</fullName>
    </recommendedName>
</protein>
<sequence>MEAPLSRITIAGVWDGTCVKCSRNVKICTDALFTDATQDKSYDIVILPGGLNGSKAFTSSAEVGRLLQKQDKENKLIAAICAAPTALKTHNIGKGKRITSYPSMKKELCDDYEYCEDKVVVDVMPGLEESISHDTSPRPTRAPMSDGDRAVPEQVKRFVFRSRKTQGRAAQDDEREESLEILIPELLQANYSFYTWPCAPVLAWYLWENREDLVGKRVLEIGAGTSLPGILASKCGAVVTLSDSASQPRTLQHIKRCCELNGVVDQVQIVGITWGYFLSSLFSLGQLDLIIGSDCFYEPTVFEDIVVVVAFLLEKNPCARFLCTYQERSADWSIEHLLNKWGLSCVHIALDSLGTNSDVNLHELMQDHTIHLLDIQRAE</sequence>
<dbReference type="AlphaFoldDB" id="A0A4S2KWK7"/>
<evidence type="ECO:0000256" key="3">
    <source>
        <dbReference type="ARBA" id="ARBA00022691"/>
    </source>
</evidence>
<dbReference type="EMBL" id="QBLH01000655">
    <property type="protein sequence ID" value="TGZ54475.1"/>
    <property type="molecule type" value="Genomic_DNA"/>
</dbReference>
<dbReference type="GO" id="GO:0008168">
    <property type="term" value="F:methyltransferase activity"/>
    <property type="evidence" value="ECO:0007669"/>
    <property type="project" value="UniProtKB-KW"/>
</dbReference>
<dbReference type="InterPro" id="IPR002818">
    <property type="entry name" value="DJ-1/PfpI"/>
</dbReference>
<evidence type="ECO:0000256" key="5">
    <source>
        <dbReference type="SAM" id="MobiDB-lite"/>
    </source>
</evidence>
<dbReference type="GO" id="GO:0032259">
    <property type="term" value="P:methylation"/>
    <property type="evidence" value="ECO:0007669"/>
    <property type="project" value="UniProtKB-KW"/>
</dbReference>
<dbReference type="STRING" id="300112.A0A4S2KWK7"/>
<reference evidence="7 8" key="1">
    <citation type="journal article" date="2019" name="Philos. Trans. R. Soc. Lond., B, Biol. Sci.">
        <title>Ant behaviour and brain gene expression of defending hosts depend on the ecological success of the intruding social parasite.</title>
        <authorList>
            <person name="Kaur R."/>
            <person name="Stoldt M."/>
            <person name="Jongepier E."/>
            <person name="Feldmeyer B."/>
            <person name="Menzel F."/>
            <person name="Bornberg-Bauer E."/>
            <person name="Foitzik S."/>
        </authorList>
    </citation>
    <scope>NUCLEOTIDE SEQUENCE [LARGE SCALE GENOMIC DNA]</scope>
    <source>
        <tissue evidence="7">Whole body</tissue>
    </source>
</reference>
<evidence type="ECO:0000256" key="1">
    <source>
        <dbReference type="ARBA" id="ARBA00022603"/>
    </source>
</evidence>
<dbReference type="Gene3D" id="3.40.50.880">
    <property type="match status" value="1"/>
</dbReference>
<dbReference type="SUPFAM" id="SSF53335">
    <property type="entry name" value="S-adenosyl-L-methionine-dependent methyltransferases"/>
    <property type="match status" value="1"/>
</dbReference>
<evidence type="ECO:0000313" key="7">
    <source>
        <dbReference type="EMBL" id="TGZ54475.1"/>
    </source>
</evidence>
<dbReference type="GO" id="GO:0005737">
    <property type="term" value="C:cytoplasm"/>
    <property type="evidence" value="ECO:0007669"/>
    <property type="project" value="TreeGrafter"/>
</dbReference>
<keyword evidence="2" id="KW-0808">Transferase</keyword>
<comment type="similarity">
    <text evidence="4">Belongs to the methyltransferase superfamily. METTL23 family.</text>
</comment>
<proteinExistence type="inferred from homology"/>
<feature type="domain" description="DJ-1/PfpI" evidence="6">
    <location>
        <begin position="8"/>
        <end position="122"/>
    </location>
</feature>
<name>A0A4S2KWK7_9HYME</name>
<dbReference type="Pfam" id="PF01965">
    <property type="entry name" value="DJ-1_PfpI"/>
    <property type="match status" value="1"/>
</dbReference>
<accession>A0A4S2KWK7</accession>
<dbReference type="SUPFAM" id="SSF52317">
    <property type="entry name" value="Class I glutamine amidotransferase-like"/>
    <property type="match status" value="1"/>
</dbReference>
<evidence type="ECO:0000259" key="6">
    <source>
        <dbReference type="Pfam" id="PF01965"/>
    </source>
</evidence>
<dbReference type="PANTHER" id="PTHR14614">
    <property type="entry name" value="HEPATOCELLULAR CARCINOMA-ASSOCIATED ANTIGEN"/>
    <property type="match status" value="1"/>
</dbReference>
<evidence type="ECO:0000256" key="2">
    <source>
        <dbReference type="ARBA" id="ARBA00022679"/>
    </source>
</evidence>
<gene>
    <name evidence="7" type="ORF">DBV15_06956</name>
</gene>
<keyword evidence="8" id="KW-1185">Reference proteome</keyword>
<evidence type="ECO:0000256" key="4">
    <source>
        <dbReference type="ARBA" id="ARBA00043988"/>
    </source>
</evidence>